<dbReference type="eggNOG" id="KOG4658">
    <property type="taxonomic scope" value="Eukaryota"/>
</dbReference>
<keyword evidence="2" id="KW-1185">Reference proteome</keyword>
<protein>
    <recommendedName>
        <fullName evidence="3">Rx N-terminal domain-containing protein</fullName>
    </recommendedName>
</protein>
<dbReference type="Proteomes" id="UP000006882">
    <property type="component" value="Chromosome G2"/>
</dbReference>
<reference evidence="1 2" key="1">
    <citation type="journal article" date="2013" name="Nat. Genet.">
        <title>The high-quality draft genome of peach (Prunus persica) identifies unique patterns of genetic diversity, domestication and genome evolution.</title>
        <authorList>
            <consortium name="International Peach Genome Initiative"/>
            <person name="Verde I."/>
            <person name="Abbott A.G."/>
            <person name="Scalabrin S."/>
            <person name="Jung S."/>
            <person name="Shu S."/>
            <person name="Marroni F."/>
            <person name="Zhebentyayeva T."/>
            <person name="Dettori M.T."/>
            <person name="Grimwood J."/>
            <person name="Cattonaro F."/>
            <person name="Zuccolo A."/>
            <person name="Rossini L."/>
            <person name="Jenkins J."/>
            <person name="Vendramin E."/>
            <person name="Meisel L.A."/>
            <person name="Decroocq V."/>
            <person name="Sosinski B."/>
            <person name="Prochnik S."/>
            <person name="Mitros T."/>
            <person name="Policriti A."/>
            <person name="Cipriani G."/>
            <person name="Dondini L."/>
            <person name="Ficklin S."/>
            <person name="Goodstein D.M."/>
            <person name="Xuan P."/>
            <person name="Del Fabbro C."/>
            <person name="Aramini V."/>
            <person name="Copetti D."/>
            <person name="Gonzalez S."/>
            <person name="Horner D.S."/>
            <person name="Falchi R."/>
            <person name="Lucas S."/>
            <person name="Mica E."/>
            <person name="Maldonado J."/>
            <person name="Lazzari B."/>
            <person name="Bielenberg D."/>
            <person name="Pirona R."/>
            <person name="Miculan M."/>
            <person name="Barakat A."/>
            <person name="Testolin R."/>
            <person name="Stella A."/>
            <person name="Tartarini S."/>
            <person name="Tonutti P."/>
            <person name="Arus P."/>
            <person name="Orellana A."/>
            <person name="Wells C."/>
            <person name="Main D."/>
            <person name="Vizzotto G."/>
            <person name="Silva H."/>
            <person name="Salamini F."/>
            <person name="Schmutz J."/>
            <person name="Morgante M."/>
            <person name="Rokhsar D.S."/>
        </authorList>
    </citation>
    <scope>NUCLEOTIDE SEQUENCE [LARGE SCALE GENOMIC DNA]</scope>
    <source>
        <strain evidence="2">cv. Nemared</strain>
    </source>
</reference>
<evidence type="ECO:0000313" key="2">
    <source>
        <dbReference type="Proteomes" id="UP000006882"/>
    </source>
</evidence>
<dbReference type="EMBL" id="CM007652">
    <property type="protein sequence ID" value="ONI21230.1"/>
    <property type="molecule type" value="Genomic_DNA"/>
</dbReference>
<dbReference type="AlphaFoldDB" id="A0A251QCU6"/>
<organism evidence="1 2">
    <name type="scientific">Prunus persica</name>
    <name type="common">Peach</name>
    <name type="synonym">Amygdalus persica</name>
    <dbReference type="NCBI Taxonomy" id="3760"/>
    <lineage>
        <taxon>Eukaryota</taxon>
        <taxon>Viridiplantae</taxon>
        <taxon>Streptophyta</taxon>
        <taxon>Embryophyta</taxon>
        <taxon>Tracheophyta</taxon>
        <taxon>Spermatophyta</taxon>
        <taxon>Magnoliopsida</taxon>
        <taxon>eudicotyledons</taxon>
        <taxon>Gunneridae</taxon>
        <taxon>Pentapetalae</taxon>
        <taxon>rosids</taxon>
        <taxon>fabids</taxon>
        <taxon>Rosales</taxon>
        <taxon>Rosaceae</taxon>
        <taxon>Amygdaloideae</taxon>
        <taxon>Amygdaleae</taxon>
        <taxon>Prunus</taxon>
    </lineage>
</organism>
<dbReference type="Gramene" id="ONI21230">
    <property type="protein sequence ID" value="ONI21230"/>
    <property type="gene ID" value="PRUPE_2G054200"/>
</dbReference>
<name>A0A251QCU6_PRUPE</name>
<evidence type="ECO:0000313" key="1">
    <source>
        <dbReference type="EMBL" id="ONI21230.1"/>
    </source>
</evidence>
<proteinExistence type="predicted"/>
<sequence length="208" mass="23976">MLFTISKSFHTCLQTCISKFCKPWNITSSKSPSKAGKMAAALIGEALISASIELLCDRVTSAEFIDLFQQKKLDETLLMNLKTTLLILFAVLNDSEEKQIVNPAVREWLNSSSMLSLMQRTYLMRLTLKLCDASWKEKEYEAFCRNCGSVFLINLTFQLWWPFSHFSFGGRMRERPAKTWPTGIAVAREEREREIFIKPFLPKLRLCN</sequence>
<evidence type="ECO:0008006" key="3">
    <source>
        <dbReference type="Google" id="ProtNLM"/>
    </source>
</evidence>
<gene>
    <name evidence="1" type="ORF">PRUPE_2G054200</name>
</gene>
<accession>A0A251QCU6</accession>